<dbReference type="HOGENOM" id="CLU_171090_0_0_7"/>
<gene>
    <name evidence="2" type="ordered locus">Pcar_2638</name>
</gene>
<keyword evidence="1" id="KW-0812">Transmembrane</keyword>
<keyword evidence="3" id="KW-1185">Reference proteome</keyword>
<evidence type="ECO:0000256" key="1">
    <source>
        <dbReference type="SAM" id="Phobius"/>
    </source>
</evidence>
<dbReference type="eggNOG" id="ENOG50316CS">
    <property type="taxonomic scope" value="Bacteria"/>
</dbReference>
<dbReference type="Proteomes" id="UP000002534">
    <property type="component" value="Chromosome"/>
</dbReference>
<organism evidence="2 3">
    <name type="scientific">Syntrophotalea carbinolica (strain DSM 2380 / NBRC 103641 / GraBd1)</name>
    <name type="common">Pelobacter carbinolicus</name>
    <dbReference type="NCBI Taxonomy" id="338963"/>
    <lineage>
        <taxon>Bacteria</taxon>
        <taxon>Pseudomonadati</taxon>
        <taxon>Thermodesulfobacteriota</taxon>
        <taxon>Desulfuromonadia</taxon>
        <taxon>Desulfuromonadales</taxon>
        <taxon>Syntrophotaleaceae</taxon>
        <taxon>Syntrophotalea</taxon>
    </lineage>
</organism>
<evidence type="ECO:0000313" key="2">
    <source>
        <dbReference type="EMBL" id="ABA89876.1"/>
    </source>
</evidence>
<protein>
    <submittedName>
        <fullName evidence="2">Uncharacterized protein</fullName>
    </submittedName>
</protein>
<sequence length="87" mass="9950">MNDRSKDIWFPAKKYGVGWGFPITWQGWLVLGSYLALVIVGTVLLVLSKNPILLIPFILYIFLLSGALIFICFKKGEKIDFRWGKKS</sequence>
<dbReference type="KEGG" id="pca:Pcar_2638"/>
<dbReference type="OrthoDB" id="5422038at2"/>
<proteinExistence type="predicted"/>
<feature type="transmembrane region" description="Helical" evidence="1">
    <location>
        <begin position="53"/>
        <end position="73"/>
    </location>
</feature>
<dbReference type="RefSeq" id="WP_011342416.1">
    <property type="nucleotide sequence ID" value="NC_007498.2"/>
</dbReference>
<evidence type="ECO:0000313" key="3">
    <source>
        <dbReference type="Proteomes" id="UP000002534"/>
    </source>
</evidence>
<keyword evidence="1" id="KW-0472">Membrane</keyword>
<keyword evidence="1" id="KW-1133">Transmembrane helix</keyword>
<feature type="transmembrane region" description="Helical" evidence="1">
    <location>
        <begin position="28"/>
        <end position="47"/>
    </location>
</feature>
<reference evidence="3" key="1">
    <citation type="submission" date="2005-10" db="EMBL/GenBank/DDBJ databases">
        <title>Complete sequence of Pelobacter carbinolicus DSM 2380.</title>
        <authorList>
            <person name="Copeland A."/>
            <person name="Lucas S."/>
            <person name="Lapidus A."/>
            <person name="Barry K."/>
            <person name="Detter J.C."/>
            <person name="Glavina T."/>
            <person name="Hammon N."/>
            <person name="Israni S."/>
            <person name="Pitluck S."/>
            <person name="Chertkov O."/>
            <person name="Schmutz J."/>
            <person name="Larimer F."/>
            <person name="Land M."/>
            <person name="Kyrpides N."/>
            <person name="Ivanova N."/>
            <person name="Richardson P."/>
        </authorList>
    </citation>
    <scope>NUCLEOTIDE SEQUENCE [LARGE SCALE GENOMIC DNA]</scope>
    <source>
        <strain evidence="3">DSM 2380 / NBRC 103641 / GraBd1</strain>
    </source>
</reference>
<reference evidence="2 3" key="2">
    <citation type="journal article" date="2012" name="BMC Genomics">
        <title>The genome of Pelobacter carbinolicus reveals surprising metabolic capabilities and physiological features.</title>
        <authorList>
            <person name="Aklujkar M."/>
            <person name="Haveman S.A."/>
            <person name="Didonato R.Jr."/>
            <person name="Chertkov O."/>
            <person name="Han C.S."/>
            <person name="Land M.L."/>
            <person name="Brown P."/>
            <person name="Lovley D.R."/>
        </authorList>
    </citation>
    <scope>NUCLEOTIDE SEQUENCE [LARGE SCALE GENOMIC DNA]</scope>
    <source>
        <strain evidence="3">DSM 2380 / NBRC 103641 / GraBd1</strain>
    </source>
</reference>
<name>Q3A181_SYNC1</name>
<dbReference type="EMBL" id="CP000142">
    <property type="protein sequence ID" value="ABA89876.1"/>
    <property type="molecule type" value="Genomic_DNA"/>
</dbReference>
<accession>Q3A181</accession>
<dbReference type="AlphaFoldDB" id="Q3A181"/>